<dbReference type="EMBL" id="BQXS01005450">
    <property type="protein sequence ID" value="GKT37912.1"/>
    <property type="molecule type" value="Genomic_DNA"/>
</dbReference>
<protein>
    <submittedName>
        <fullName evidence="1">LysR family transcriptional regulator</fullName>
    </submittedName>
</protein>
<accession>A0ABQ5KZR4</accession>
<sequence>LKALDQAGRKYRIAYGSPSLAGLLAAVQGGLAISVVTKDTIANGCRHAMPSDGLPSIKSVYIDLRFQPGNRSDVVSVFGGFIAKGLGIVI</sequence>
<reference evidence="1" key="1">
    <citation type="submission" date="2022-03" db="EMBL/GenBank/DDBJ databases">
        <title>Draft genome sequence of Aduncisulcus paluster, a free-living microaerophilic Fornicata.</title>
        <authorList>
            <person name="Yuyama I."/>
            <person name="Kume K."/>
            <person name="Tamura T."/>
            <person name="Inagaki Y."/>
            <person name="Hashimoto T."/>
        </authorList>
    </citation>
    <scope>NUCLEOTIDE SEQUENCE</scope>
    <source>
        <strain evidence="1">NY0171</strain>
    </source>
</reference>
<dbReference type="Proteomes" id="UP001057375">
    <property type="component" value="Unassembled WGS sequence"/>
</dbReference>
<organism evidence="1 2">
    <name type="scientific">Aduncisulcus paluster</name>
    <dbReference type="NCBI Taxonomy" id="2918883"/>
    <lineage>
        <taxon>Eukaryota</taxon>
        <taxon>Metamonada</taxon>
        <taxon>Carpediemonas-like organisms</taxon>
        <taxon>Aduncisulcus</taxon>
    </lineage>
</organism>
<evidence type="ECO:0000313" key="1">
    <source>
        <dbReference type="EMBL" id="GKT37912.1"/>
    </source>
</evidence>
<dbReference type="Gene3D" id="3.40.190.10">
    <property type="entry name" value="Periplasmic binding protein-like II"/>
    <property type="match status" value="1"/>
</dbReference>
<comment type="caution">
    <text evidence="1">The sequence shown here is derived from an EMBL/GenBank/DDBJ whole genome shotgun (WGS) entry which is preliminary data.</text>
</comment>
<gene>
    <name evidence="1" type="ORF">ADUPG1_003850</name>
</gene>
<feature type="non-terminal residue" evidence="1">
    <location>
        <position position="1"/>
    </location>
</feature>
<name>A0ABQ5KZR4_9EUKA</name>
<keyword evidence="2" id="KW-1185">Reference proteome</keyword>
<proteinExistence type="predicted"/>
<evidence type="ECO:0000313" key="2">
    <source>
        <dbReference type="Proteomes" id="UP001057375"/>
    </source>
</evidence>